<protein>
    <submittedName>
        <fullName evidence="2">ThiJ/PfpI domain-containing protein</fullName>
    </submittedName>
</protein>
<dbReference type="EMBL" id="CP002521">
    <property type="protein sequence ID" value="ADX47098.1"/>
    <property type="molecule type" value="Genomic_DNA"/>
</dbReference>
<dbReference type="CDD" id="cd03139">
    <property type="entry name" value="GATase1_PfpI_2"/>
    <property type="match status" value="1"/>
</dbReference>
<dbReference type="AlphaFoldDB" id="F0Q8A0"/>
<evidence type="ECO:0000313" key="2">
    <source>
        <dbReference type="EMBL" id="ADX47098.1"/>
    </source>
</evidence>
<gene>
    <name evidence="2" type="ordered locus">Acav_3196</name>
</gene>
<dbReference type="KEGG" id="aaa:Acav_3196"/>
<dbReference type="RefSeq" id="WP_013595586.1">
    <property type="nucleotide sequence ID" value="NC_015138.1"/>
</dbReference>
<dbReference type="Pfam" id="PF01965">
    <property type="entry name" value="DJ-1_PfpI"/>
    <property type="match status" value="1"/>
</dbReference>
<accession>F0Q8A0</accession>
<dbReference type="HOGENOM" id="CLU_000445_44_1_4"/>
<dbReference type="GeneID" id="34237891"/>
<dbReference type="PANTHER" id="PTHR43130:SF14">
    <property type="entry name" value="DJ-1_PFPI DOMAIN-CONTAINING PROTEIN"/>
    <property type="match status" value="1"/>
</dbReference>
<proteinExistence type="predicted"/>
<dbReference type="SUPFAM" id="SSF52317">
    <property type="entry name" value="Class I glutamine amidotransferase-like"/>
    <property type="match status" value="1"/>
</dbReference>
<organism evidence="2 3">
    <name type="scientific">Paracidovorax avenae (strain ATCC 19860 / DSM 7227 / CCUG 15838 / JCM 20985 / LMG 2117 / NCPPB 1011)</name>
    <name type="common">Acidovorax avenae</name>
    <dbReference type="NCBI Taxonomy" id="643561"/>
    <lineage>
        <taxon>Bacteria</taxon>
        <taxon>Pseudomonadati</taxon>
        <taxon>Pseudomonadota</taxon>
        <taxon>Betaproteobacteria</taxon>
        <taxon>Burkholderiales</taxon>
        <taxon>Comamonadaceae</taxon>
        <taxon>Paracidovorax</taxon>
    </lineage>
</organism>
<dbReference type="InterPro" id="IPR052158">
    <property type="entry name" value="INH-QAR"/>
</dbReference>
<keyword evidence="3" id="KW-1185">Reference proteome</keyword>
<dbReference type="Proteomes" id="UP000002482">
    <property type="component" value="Chromosome"/>
</dbReference>
<dbReference type="OrthoDB" id="9803764at2"/>
<evidence type="ECO:0000313" key="3">
    <source>
        <dbReference type="Proteomes" id="UP000002482"/>
    </source>
</evidence>
<dbReference type="InterPro" id="IPR002818">
    <property type="entry name" value="DJ-1/PfpI"/>
</dbReference>
<dbReference type="Gene3D" id="3.40.50.880">
    <property type="match status" value="1"/>
</dbReference>
<reference evidence="2" key="1">
    <citation type="submission" date="2011-02" db="EMBL/GenBank/DDBJ databases">
        <title>Complete sequence of Acidovorax avenae subsp. avenae ATCC 19860.</title>
        <authorList>
            <consortium name="US DOE Joint Genome Institute"/>
            <person name="Lucas S."/>
            <person name="Copeland A."/>
            <person name="Lapidus A."/>
            <person name="Cheng J.-F."/>
            <person name="Goodwin L."/>
            <person name="Pitluck S."/>
            <person name="Chertkov O."/>
            <person name="Held B."/>
            <person name="Detter J.C."/>
            <person name="Han C."/>
            <person name="Tapia R."/>
            <person name="Land M."/>
            <person name="Hauser L."/>
            <person name="Kyrpides N."/>
            <person name="Ivanova N."/>
            <person name="Ovchinnikova G."/>
            <person name="Pagani I."/>
            <person name="Gordon S."/>
            <person name="Woyke T."/>
        </authorList>
    </citation>
    <scope>NUCLEOTIDE SEQUENCE</scope>
    <source>
        <strain evidence="2">ATCC 19860</strain>
    </source>
</reference>
<sequence>MSTAAFRVAILAFDDVEALDLAGPYEVFTTAARMHARQQPGTPPLFDVRCVARPATGEAVVRARAGLRIVPDGDFNDTAPADVLIVPGGVVDGAMRCPDTLAWIARAASAARVTASVCTGAFLLAASGVVRDGAVTTHWEDVDDLRTQFPQLDVRTDVRWVQHGGAGRLFTSAGISAGIDLSLHLVERLAGRALAERTARQMDTPWHPEPQERPNT</sequence>
<dbReference type="InterPro" id="IPR029062">
    <property type="entry name" value="Class_I_gatase-like"/>
</dbReference>
<name>F0Q8A0_PARA1</name>
<evidence type="ECO:0000259" key="1">
    <source>
        <dbReference type="Pfam" id="PF01965"/>
    </source>
</evidence>
<feature type="domain" description="DJ-1/PfpI" evidence="1">
    <location>
        <begin position="7"/>
        <end position="187"/>
    </location>
</feature>
<dbReference type="GO" id="GO:0006355">
    <property type="term" value="P:regulation of DNA-templated transcription"/>
    <property type="evidence" value="ECO:0007669"/>
    <property type="project" value="TreeGrafter"/>
</dbReference>
<dbReference type="PANTHER" id="PTHR43130">
    <property type="entry name" value="ARAC-FAMILY TRANSCRIPTIONAL REGULATOR"/>
    <property type="match status" value="1"/>
</dbReference>